<evidence type="ECO:0000256" key="4">
    <source>
        <dbReference type="ARBA" id="ARBA00022692"/>
    </source>
</evidence>
<evidence type="ECO:0000256" key="8">
    <source>
        <dbReference type="PROSITE-ProRule" id="PRU01360"/>
    </source>
</evidence>
<evidence type="ECO:0000259" key="11">
    <source>
        <dbReference type="Pfam" id="PF00593"/>
    </source>
</evidence>
<feature type="chain" id="PRO_5019135988" description="TonB-dependent receptor" evidence="10">
    <location>
        <begin position="26"/>
        <end position="703"/>
    </location>
</feature>
<dbReference type="Pfam" id="PF00593">
    <property type="entry name" value="TonB_dep_Rec_b-barrel"/>
    <property type="match status" value="1"/>
</dbReference>
<evidence type="ECO:0000256" key="9">
    <source>
        <dbReference type="RuleBase" id="RU003357"/>
    </source>
</evidence>
<evidence type="ECO:0000256" key="6">
    <source>
        <dbReference type="ARBA" id="ARBA00023136"/>
    </source>
</evidence>
<dbReference type="Gene3D" id="2.170.130.10">
    <property type="entry name" value="TonB-dependent receptor, plug domain"/>
    <property type="match status" value="1"/>
</dbReference>
<accession>A0A432ZPB3</accession>
<proteinExistence type="inferred from homology"/>
<dbReference type="EMBL" id="PIQH01000008">
    <property type="protein sequence ID" value="RUO79724.1"/>
    <property type="molecule type" value="Genomic_DNA"/>
</dbReference>
<dbReference type="Proteomes" id="UP000287996">
    <property type="component" value="Unassembled WGS sequence"/>
</dbReference>
<gene>
    <name evidence="13" type="ORF">CWI84_08815</name>
</gene>
<feature type="domain" description="TonB-dependent receptor plug" evidence="12">
    <location>
        <begin position="57"/>
        <end position="160"/>
    </location>
</feature>
<sequence length="703" mass="76697">MKCNKKQRLSGACLSLLAISIQATAQQASPSDADKKSVTADEIIQIQASPLARTSVESAQPISVLSGDELRRLQANSLGETLATMPGINNTHFATVAGSPIVRGLSGARVKTTQNGLDTGDVSRASPDHAITAEASTAQQIEVLRGPATLLYGSGAIGGVINVVDQRIPSERPATTEASIGLSMNSVANQRQGNAAVTTGAGNWAFHADGFIRKSDDYHTPTFTNDEGETQDRVENTFVDAKGATVGTSYFFNRGYLGVSASRLAQQYGIPGHHHDEGEDVHAQHDEALPFSDMKQNRFSLAGAYLPANDHWQKVEWRYAYTDYQHQEIEGDSAGTGFFNDQHELRVTATHNAVLGFTGAIGLQLEDKQSKARGEEAFAPDTARQTVGVFWVGDHEQGPHHWQLGGRYEHTALDADLEEPGSQQNYGTLSASLGYIFHANEHTALSWNLTHAERAPTGTEVFANGNHFATRTFELGARYRLQQQNDGRYKLSVAQNKLDTEVSNNLDLGAHIKLDDLHLKANLFYNHVNHFIYERFTAINSAELVQNANMAEGLAVVQFSQADVDLYGYELEADWQLNAAVSVHAFSDYTRAQLTDGGNLPRIPPQRLGAALRYQTAHWDSALEYIKYFSQDQVATNETTTDGYNIVNVSVSYYPTLVSDSSLSIYAKVENLTNQLGFVHSSFLKEDAPVSGRNVALGVQISF</sequence>
<dbReference type="InterPro" id="IPR000531">
    <property type="entry name" value="Beta-barrel_TonB"/>
</dbReference>
<reference evidence="13 14" key="1">
    <citation type="journal article" date="2011" name="Front. Microbiol.">
        <title>Genomic signatures of strain selection and enhancement in Bacillus atrophaeus var. globigii, a historical biowarfare simulant.</title>
        <authorList>
            <person name="Gibbons H.S."/>
            <person name="Broomall S.M."/>
            <person name="McNew L.A."/>
            <person name="Daligault H."/>
            <person name="Chapman C."/>
            <person name="Bruce D."/>
            <person name="Karavis M."/>
            <person name="Krepps M."/>
            <person name="McGregor P.A."/>
            <person name="Hong C."/>
            <person name="Park K.H."/>
            <person name="Akmal A."/>
            <person name="Feldman A."/>
            <person name="Lin J.S."/>
            <person name="Chang W.E."/>
            <person name="Higgs B.W."/>
            <person name="Demirev P."/>
            <person name="Lindquist J."/>
            <person name="Liem A."/>
            <person name="Fochler E."/>
            <person name="Read T.D."/>
            <person name="Tapia R."/>
            <person name="Johnson S."/>
            <person name="Bishop-Lilly K.A."/>
            <person name="Detter C."/>
            <person name="Han C."/>
            <person name="Sozhamannan S."/>
            <person name="Rosenzweig C.N."/>
            <person name="Skowronski E.W."/>
        </authorList>
    </citation>
    <scope>NUCLEOTIDE SEQUENCE [LARGE SCALE GENOMIC DNA]</scope>
    <source>
        <strain evidence="13 14">CC-PW-9</strain>
    </source>
</reference>
<dbReference type="InterPro" id="IPR036942">
    <property type="entry name" value="Beta-barrel_TonB_sf"/>
</dbReference>
<evidence type="ECO:0000256" key="2">
    <source>
        <dbReference type="ARBA" id="ARBA00022448"/>
    </source>
</evidence>
<keyword evidence="6 8" id="KW-0472">Membrane</keyword>
<dbReference type="OrthoDB" id="9795928at2"/>
<keyword evidence="7 8" id="KW-0998">Cell outer membrane</keyword>
<dbReference type="GO" id="GO:0015344">
    <property type="term" value="F:siderophore uptake transmembrane transporter activity"/>
    <property type="evidence" value="ECO:0007669"/>
    <property type="project" value="TreeGrafter"/>
</dbReference>
<protein>
    <recommendedName>
        <fullName evidence="15">TonB-dependent receptor</fullName>
    </recommendedName>
</protein>
<evidence type="ECO:0000256" key="10">
    <source>
        <dbReference type="SAM" id="SignalP"/>
    </source>
</evidence>
<keyword evidence="4 8" id="KW-0812">Transmembrane</keyword>
<organism evidence="13 14">
    <name type="scientific">Idiomarina tyrosinivorans</name>
    <dbReference type="NCBI Taxonomy" id="1445662"/>
    <lineage>
        <taxon>Bacteria</taxon>
        <taxon>Pseudomonadati</taxon>
        <taxon>Pseudomonadota</taxon>
        <taxon>Gammaproteobacteria</taxon>
        <taxon>Alteromonadales</taxon>
        <taxon>Idiomarinaceae</taxon>
        <taxon>Idiomarina</taxon>
    </lineage>
</organism>
<evidence type="ECO:0000256" key="7">
    <source>
        <dbReference type="ARBA" id="ARBA00023237"/>
    </source>
</evidence>
<comment type="subcellular location">
    <subcellularLocation>
        <location evidence="1 8">Cell outer membrane</location>
        <topology evidence="1 8">Multi-pass membrane protein</topology>
    </subcellularLocation>
</comment>
<evidence type="ECO:0000256" key="3">
    <source>
        <dbReference type="ARBA" id="ARBA00022452"/>
    </source>
</evidence>
<dbReference type="PROSITE" id="PS52016">
    <property type="entry name" value="TONB_DEPENDENT_REC_3"/>
    <property type="match status" value="1"/>
</dbReference>
<dbReference type="InterPro" id="IPR039426">
    <property type="entry name" value="TonB-dep_rcpt-like"/>
</dbReference>
<dbReference type="GO" id="GO:0009279">
    <property type="term" value="C:cell outer membrane"/>
    <property type="evidence" value="ECO:0007669"/>
    <property type="project" value="UniProtKB-SubCell"/>
</dbReference>
<comment type="caution">
    <text evidence="13">The sequence shown here is derived from an EMBL/GenBank/DDBJ whole genome shotgun (WGS) entry which is preliminary data.</text>
</comment>
<dbReference type="InterPro" id="IPR037066">
    <property type="entry name" value="Plug_dom_sf"/>
</dbReference>
<feature type="domain" description="TonB-dependent receptor-like beta-barrel" evidence="11">
    <location>
        <begin position="284"/>
        <end position="672"/>
    </location>
</feature>
<feature type="signal peptide" evidence="10">
    <location>
        <begin position="1"/>
        <end position="25"/>
    </location>
</feature>
<dbReference type="RefSeq" id="WP_126842232.1">
    <property type="nucleotide sequence ID" value="NZ_PIQH01000008.1"/>
</dbReference>
<dbReference type="PANTHER" id="PTHR30069:SF40">
    <property type="entry name" value="TONB-DEPENDENT RECEPTOR NMB0964-RELATED"/>
    <property type="match status" value="1"/>
</dbReference>
<evidence type="ECO:0000313" key="13">
    <source>
        <dbReference type="EMBL" id="RUO79724.1"/>
    </source>
</evidence>
<keyword evidence="3 8" id="KW-1134">Transmembrane beta strand</keyword>
<dbReference type="Gene3D" id="2.40.170.20">
    <property type="entry name" value="TonB-dependent receptor, beta-barrel domain"/>
    <property type="match status" value="1"/>
</dbReference>
<evidence type="ECO:0000259" key="12">
    <source>
        <dbReference type="Pfam" id="PF07715"/>
    </source>
</evidence>
<evidence type="ECO:0000313" key="14">
    <source>
        <dbReference type="Proteomes" id="UP000287996"/>
    </source>
</evidence>
<evidence type="ECO:0000256" key="5">
    <source>
        <dbReference type="ARBA" id="ARBA00023077"/>
    </source>
</evidence>
<keyword evidence="14" id="KW-1185">Reference proteome</keyword>
<keyword evidence="10" id="KW-0732">Signal</keyword>
<dbReference type="SUPFAM" id="SSF56935">
    <property type="entry name" value="Porins"/>
    <property type="match status" value="1"/>
</dbReference>
<evidence type="ECO:0008006" key="15">
    <source>
        <dbReference type="Google" id="ProtNLM"/>
    </source>
</evidence>
<keyword evidence="2 8" id="KW-0813">Transport</keyword>
<dbReference type="GO" id="GO:0044718">
    <property type="term" value="P:siderophore transmembrane transport"/>
    <property type="evidence" value="ECO:0007669"/>
    <property type="project" value="TreeGrafter"/>
</dbReference>
<comment type="similarity">
    <text evidence="8 9">Belongs to the TonB-dependent receptor family.</text>
</comment>
<dbReference type="PANTHER" id="PTHR30069">
    <property type="entry name" value="TONB-DEPENDENT OUTER MEMBRANE RECEPTOR"/>
    <property type="match status" value="1"/>
</dbReference>
<evidence type="ECO:0000256" key="1">
    <source>
        <dbReference type="ARBA" id="ARBA00004571"/>
    </source>
</evidence>
<name>A0A432ZPB3_9GAMM</name>
<dbReference type="AlphaFoldDB" id="A0A432ZPB3"/>
<dbReference type="InterPro" id="IPR012910">
    <property type="entry name" value="Plug_dom"/>
</dbReference>
<dbReference type="Pfam" id="PF07715">
    <property type="entry name" value="Plug"/>
    <property type="match status" value="1"/>
</dbReference>
<keyword evidence="5 9" id="KW-0798">TonB box</keyword>